<evidence type="ECO:0000256" key="3">
    <source>
        <dbReference type="ARBA" id="ARBA00022692"/>
    </source>
</evidence>
<keyword evidence="3 6" id="KW-0812">Transmembrane</keyword>
<evidence type="ECO:0000256" key="5">
    <source>
        <dbReference type="ARBA" id="ARBA00023136"/>
    </source>
</evidence>
<dbReference type="AlphaFoldDB" id="A0A9E9P3E8"/>
<dbReference type="EMBL" id="CP098242">
    <property type="protein sequence ID" value="WAW10140.1"/>
    <property type="molecule type" value="Genomic_DNA"/>
</dbReference>
<dbReference type="KEGG" id="ovb:NB640_00245"/>
<dbReference type="Proteomes" id="UP001156215">
    <property type="component" value="Chromosome"/>
</dbReference>
<dbReference type="PANTHER" id="PTHR32322">
    <property type="entry name" value="INNER MEMBRANE TRANSPORTER"/>
    <property type="match status" value="1"/>
</dbReference>
<feature type="transmembrane region" description="Helical" evidence="6">
    <location>
        <begin position="226"/>
        <end position="246"/>
    </location>
</feature>
<proteinExistence type="predicted"/>
<evidence type="ECO:0000259" key="7">
    <source>
        <dbReference type="Pfam" id="PF00892"/>
    </source>
</evidence>
<evidence type="ECO:0000256" key="4">
    <source>
        <dbReference type="ARBA" id="ARBA00022989"/>
    </source>
</evidence>
<sequence length="310" mass="34124">MNAVKMIDGRATALMTIICVIWGMQQVAMKAVADVMSPIMQISLRSGIAMLLIWGLMMARGERIRLSDGTWKPGLVAGFLFALEFLLAGEGLRHTTASHMGVFLYTAPIFAALGLQWRLKEERLQRLQWFGIALAFIGVAITFAGRSGSEAGPALMDMIWGDFLGLLGGMAWGATTVVIRTTSLSKASTSQTILYQLAGAFVLLSAATLCLGQQAFISTPLLWSSLFYQIVIVSFISYLVWFWLLHVYLASRLGVLSFMTPLFSIIFGVWLLDEPLEASFMVGAFLVLTGIALVSGYEWIMHKLIQVKKY</sequence>
<protein>
    <submittedName>
        <fullName evidence="8">DMT family transporter</fullName>
    </submittedName>
</protein>
<feature type="transmembrane region" description="Helical" evidence="6">
    <location>
        <begin position="193"/>
        <end position="214"/>
    </location>
</feature>
<feature type="transmembrane region" description="Helical" evidence="6">
    <location>
        <begin position="158"/>
        <end position="181"/>
    </location>
</feature>
<dbReference type="RefSeq" id="WP_269309140.1">
    <property type="nucleotide sequence ID" value="NZ_CP098242.1"/>
</dbReference>
<evidence type="ECO:0000313" key="8">
    <source>
        <dbReference type="EMBL" id="WAW10140.1"/>
    </source>
</evidence>
<dbReference type="InterPro" id="IPR037185">
    <property type="entry name" value="EmrE-like"/>
</dbReference>
<gene>
    <name evidence="8" type="ORF">NB640_00245</name>
</gene>
<feature type="transmembrane region" description="Helical" evidence="6">
    <location>
        <begin position="71"/>
        <end position="89"/>
    </location>
</feature>
<evidence type="ECO:0000313" key="9">
    <source>
        <dbReference type="Proteomes" id="UP001156215"/>
    </source>
</evidence>
<dbReference type="InterPro" id="IPR050638">
    <property type="entry name" value="AA-Vitamin_Transporters"/>
</dbReference>
<name>A0A9E9P3E8_9BURK</name>
<feature type="transmembrane region" description="Helical" evidence="6">
    <location>
        <begin position="127"/>
        <end position="146"/>
    </location>
</feature>
<feature type="transmembrane region" description="Helical" evidence="6">
    <location>
        <begin position="278"/>
        <end position="300"/>
    </location>
</feature>
<feature type="domain" description="EamA" evidence="7">
    <location>
        <begin position="14"/>
        <end position="143"/>
    </location>
</feature>
<accession>A0A9E9P3E8</accession>
<dbReference type="InterPro" id="IPR000620">
    <property type="entry name" value="EamA_dom"/>
</dbReference>
<keyword evidence="5 6" id="KW-0472">Membrane</keyword>
<keyword evidence="2" id="KW-1003">Cell membrane</keyword>
<reference evidence="8" key="1">
    <citation type="journal article" date="2022" name="Front. Microbiol.">
        <title>New perspectives on an old grouping: The genomic and phenotypic variability of Oxalobacter formigenes and the implications for calcium oxalate stone prevention.</title>
        <authorList>
            <person name="Chmiel J.A."/>
            <person name="Carr C."/>
            <person name="Stuivenberg G.A."/>
            <person name="Venema R."/>
            <person name="Chanyi R.M."/>
            <person name="Al K.F."/>
            <person name="Giguere D."/>
            <person name="Say H."/>
            <person name="Akouris P.P."/>
            <person name="Dominguez Romero S.A."/>
            <person name="Kwong A."/>
            <person name="Tai V."/>
            <person name="Koval S.F."/>
            <person name="Razvi H."/>
            <person name="Bjazevic J."/>
            <person name="Burton J.P."/>
        </authorList>
    </citation>
    <scope>NUCLEOTIDE SEQUENCE</scope>
    <source>
        <strain evidence="8">WoOx3</strain>
    </source>
</reference>
<dbReference type="Pfam" id="PF00892">
    <property type="entry name" value="EamA"/>
    <property type="match status" value="2"/>
</dbReference>
<evidence type="ECO:0000256" key="6">
    <source>
        <dbReference type="SAM" id="Phobius"/>
    </source>
</evidence>
<dbReference type="GO" id="GO:0005886">
    <property type="term" value="C:plasma membrane"/>
    <property type="evidence" value="ECO:0007669"/>
    <property type="project" value="UniProtKB-SubCell"/>
</dbReference>
<comment type="subcellular location">
    <subcellularLocation>
        <location evidence="1">Cell membrane</location>
        <topology evidence="1">Multi-pass membrane protein</topology>
    </subcellularLocation>
</comment>
<dbReference type="PANTHER" id="PTHR32322:SF18">
    <property type="entry name" value="S-ADENOSYLMETHIONINE_S-ADENOSYLHOMOCYSTEINE TRANSPORTER"/>
    <property type="match status" value="1"/>
</dbReference>
<feature type="transmembrane region" description="Helical" evidence="6">
    <location>
        <begin position="253"/>
        <end position="272"/>
    </location>
</feature>
<keyword evidence="9" id="KW-1185">Reference proteome</keyword>
<evidence type="ECO:0000256" key="1">
    <source>
        <dbReference type="ARBA" id="ARBA00004651"/>
    </source>
</evidence>
<organism evidence="8 9">
    <name type="scientific">Oxalobacter vibrioformis</name>
    <dbReference type="NCBI Taxonomy" id="933080"/>
    <lineage>
        <taxon>Bacteria</taxon>
        <taxon>Pseudomonadati</taxon>
        <taxon>Pseudomonadota</taxon>
        <taxon>Betaproteobacteria</taxon>
        <taxon>Burkholderiales</taxon>
        <taxon>Oxalobacteraceae</taxon>
        <taxon>Oxalobacter</taxon>
    </lineage>
</organism>
<evidence type="ECO:0000256" key="2">
    <source>
        <dbReference type="ARBA" id="ARBA00022475"/>
    </source>
</evidence>
<dbReference type="SUPFAM" id="SSF103481">
    <property type="entry name" value="Multidrug resistance efflux transporter EmrE"/>
    <property type="match status" value="2"/>
</dbReference>
<keyword evidence="4 6" id="KW-1133">Transmembrane helix</keyword>
<feature type="transmembrane region" description="Helical" evidence="6">
    <location>
        <begin position="95"/>
        <end position="115"/>
    </location>
</feature>
<feature type="transmembrane region" description="Helical" evidence="6">
    <location>
        <begin position="40"/>
        <end position="59"/>
    </location>
</feature>
<feature type="domain" description="EamA" evidence="7">
    <location>
        <begin position="160"/>
        <end position="295"/>
    </location>
</feature>